<sequence length="401" mass="42376">MAGSGPSSPDSDSPTQCRPAPQFTPLTPSRPGAPAHVALPVPLPPSTLLSLHSGASFTDTALSPGSPRSAPHTPPSPVHRPIPLPPVTPYDTPMHTNTSSPLFGAVHGGREVSPLRPAGATSGFGAGLALGDRTGHTASAEQQQRGSSLLQLAEPLAPPLDSPRTRSRSEPSHPPSPRPELADPFESAVLSDSDDRAPSGPPPAYTRHASGSDLPPPPPPPPFSPGPTQLLPMPVPSHPAGYRPLDPPPDCFSTPGPWRVRSRDFAPFHVRSLSSSLAQGWEGVWAPALEAHGITQADWARFLGDLTHTAALARDGISALSPKRASHPPSGIRTLLSGPWAAEGGPYDQAFRRTEPEEVAALLGVWNGSAWERRRVRVSLRVVPDELGERRERWELLVEAL</sequence>
<evidence type="ECO:0000313" key="3">
    <source>
        <dbReference type="Proteomes" id="UP000076842"/>
    </source>
</evidence>
<reference evidence="2 3" key="1">
    <citation type="journal article" date="2016" name="Mol. Biol. Evol.">
        <title>Comparative Genomics of Early-Diverging Mushroom-Forming Fungi Provides Insights into the Origins of Lignocellulose Decay Capabilities.</title>
        <authorList>
            <person name="Nagy L.G."/>
            <person name="Riley R."/>
            <person name="Tritt A."/>
            <person name="Adam C."/>
            <person name="Daum C."/>
            <person name="Floudas D."/>
            <person name="Sun H."/>
            <person name="Yadav J.S."/>
            <person name="Pangilinan J."/>
            <person name="Larsson K.H."/>
            <person name="Matsuura K."/>
            <person name="Barry K."/>
            <person name="Labutti K."/>
            <person name="Kuo R."/>
            <person name="Ohm R.A."/>
            <person name="Bhattacharya S.S."/>
            <person name="Shirouzu T."/>
            <person name="Yoshinaga Y."/>
            <person name="Martin F.M."/>
            <person name="Grigoriev I.V."/>
            <person name="Hibbett D.S."/>
        </authorList>
    </citation>
    <scope>NUCLEOTIDE SEQUENCE [LARGE SCALE GENOMIC DNA]</scope>
    <source>
        <strain evidence="2 3">HHB12733</strain>
    </source>
</reference>
<proteinExistence type="predicted"/>
<dbReference type="InterPro" id="IPR028018">
    <property type="entry name" value="DUF4646"/>
</dbReference>
<protein>
    <submittedName>
        <fullName evidence="2">Uncharacterized protein</fullName>
    </submittedName>
</protein>
<feature type="compositionally biased region" description="Low complexity" evidence="1">
    <location>
        <begin position="1"/>
        <end position="14"/>
    </location>
</feature>
<feature type="compositionally biased region" description="Low complexity" evidence="1">
    <location>
        <begin position="32"/>
        <end position="53"/>
    </location>
</feature>
<dbReference type="Proteomes" id="UP000076842">
    <property type="component" value="Unassembled WGS sequence"/>
</dbReference>
<feature type="compositionally biased region" description="Pro residues" evidence="1">
    <location>
        <begin position="214"/>
        <end position="225"/>
    </location>
</feature>
<accession>A0A165HRQ4</accession>
<evidence type="ECO:0000256" key="1">
    <source>
        <dbReference type="SAM" id="MobiDB-lite"/>
    </source>
</evidence>
<dbReference type="OrthoDB" id="5314275at2759"/>
<feature type="region of interest" description="Disordered" evidence="1">
    <location>
        <begin position="1"/>
        <end position="247"/>
    </location>
</feature>
<dbReference type="EMBL" id="KV423938">
    <property type="protein sequence ID" value="KZT59652.1"/>
    <property type="molecule type" value="Genomic_DNA"/>
</dbReference>
<dbReference type="InParanoid" id="A0A165HRQ4"/>
<feature type="compositionally biased region" description="Pro residues" evidence="1">
    <location>
        <begin position="72"/>
        <end position="88"/>
    </location>
</feature>
<dbReference type="PRINTS" id="PR01217">
    <property type="entry name" value="PRICHEXTENSN"/>
</dbReference>
<keyword evidence="3" id="KW-1185">Reference proteome</keyword>
<organism evidence="2 3">
    <name type="scientific">Calocera cornea HHB12733</name>
    <dbReference type="NCBI Taxonomy" id="1353952"/>
    <lineage>
        <taxon>Eukaryota</taxon>
        <taxon>Fungi</taxon>
        <taxon>Dikarya</taxon>
        <taxon>Basidiomycota</taxon>
        <taxon>Agaricomycotina</taxon>
        <taxon>Dacrymycetes</taxon>
        <taxon>Dacrymycetales</taxon>
        <taxon>Dacrymycetaceae</taxon>
        <taxon>Calocera</taxon>
    </lineage>
</organism>
<dbReference type="AlphaFoldDB" id="A0A165HRQ4"/>
<dbReference type="Pfam" id="PF15496">
    <property type="entry name" value="DUF4646"/>
    <property type="match status" value="1"/>
</dbReference>
<name>A0A165HRQ4_9BASI</name>
<evidence type="ECO:0000313" key="2">
    <source>
        <dbReference type="EMBL" id="KZT59652.1"/>
    </source>
</evidence>
<gene>
    <name evidence="2" type="ORF">CALCODRAFT_507373</name>
</gene>
<feature type="compositionally biased region" description="Polar residues" evidence="1">
    <location>
        <begin position="136"/>
        <end position="148"/>
    </location>
</feature>